<keyword evidence="2" id="KW-1185">Reference proteome</keyword>
<dbReference type="AlphaFoldDB" id="A0A4V2Z830"/>
<dbReference type="RefSeq" id="WP_132636706.1">
    <property type="nucleotide sequence ID" value="NZ_SMLD01000118.1"/>
</dbReference>
<accession>A0A4V2Z830</accession>
<sequence length="77" mass="8536">MHRYPRIERLWRRRDELLEELARLPVVMSHGDFSAGNLLDSDGTTLALTGAGRVRWMVAGGTPVPGGYVDFVLSQAP</sequence>
<evidence type="ECO:0000313" key="1">
    <source>
        <dbReference type="EMBL" id="TDE38786.1"/>
    </source>
</evidence>
<dbReference type="Proteomes" id="UP000295136">
    <property type="component" value="Unassembled WGS sequence"/>
</dbReference>
<evidence type="ECO:0000313" key="2">
    <source>
        <dbReference type="Proteomes" id="UP000295136"/>
    </source>
</evidence>
<name>A0A4V2Z830_9ACTN</name>
<comment type="caution">
    <text evidence="1">The sequence shown here is derived from an EMBL/GenBank/DDBJ whole genome shotgun (WGS) entry which is preliminary data.</text>
</comment>
<gene>
    <name evidence="1" type="ORF">E1295_33325</name>
</gene>
<proteinExistence type="predicted"/>
<dbReference type="EMBL" id="SMLD01000118">
    <property type="protein sequence ID" value="TDE38786.1"/>
    <property type="molecule type" value="Genomic_DNA"/>
</dbReference>
<reference evidence="1 2" key="1">
    <citation type="submission" date="2019-03" db="EMBL/GenBank/DDBJ databases">
        <title>Draft genome sequences of novel Actinobacteria.</title>
        <authorList>
            <person name="Sahin N."/>
            <person name="Ay H."/>
            <person name="Saygin H."/>
        </authorList>
    </citation>
    <scope>NUCLEOTIDE SEQUENCE [LARGE SCALE GENOMIC DNA]</scope>
    <source>
        <strain evidence="1 2">6K102</strain>
    </source>
</reference>
<protein>
    <submittedName>
        <fullName evidence="1">Uncharacterized protein</fullName>
    </submittedName>
</protein>
<organism evidence="1 2">
    <name type="scientific">Nonomuraea mesophila</name>
    <dbReference type="NCBI Taxonomy" id="2530382"/>
    <lineage>
        <taxon>Bacteria</taxon>
        <taxon>Bacillati</taxon>
        <taxon>Actinomycetota</taxon>
        <taxon>Actinomycetes</taxon>
        <taxon>Streptosporangiales</taxon>
        <taxon>Streptosporangiaceae</taxon>
        <taxon>Nonomuraea</taxon>
    </lineage>
</organism>